<organism evidence="5 6">
    <name type="scientific">Colletotrichum shisoi</name>
    <dbReference type="NCBI Taxonomy" id="2078593"/>
    <lineage>
        <taxon>Eukaryota</taxon>
        <taxon>Fungi</taxon>
        <taxon>Dikarya</taxon>
        <taxon>Ascomycota</taxon>
        <taxon>Pezizomycotina</taxon>
        <taxon>Sordariomycetes</taxon>
        <taxon>Hypocreomycetidae</taxon>
        <taxon>Glomerellales</taxon>
        <taxon>Glomerellaceae</taxon>
        <taxon>Colletotrichum</taxon>
        <taxon>Colletotrichum destructivum species complex</taxon>
    </lineage>
</organism>
<dbReference type="EMBL" id="PUHP01000402">
    <property type="protein sequence ID" value="TQN70302.1"/>
    <property type="molecule type" value="Genomic_DNA"/>
</dbReference>
<evidence type="ECO:0000313" key="5">
    <source>
        <dbReference type="EMBL" id="TQN70302.1"/>
    </source>
</evidence>
<dbReference type="PANTHER" id="PTHR36681">
    <property type="entry name" value="NUCLEAR GTPASE, GERMINAL CENTER-ASSOCIATED, TANDEM DUPLICATE 3"/>
    <property type="match status" value="1"/>
</dbReference>
<feature type="coiled-coil region" evidence="1">
    <location>
        <begin position="486"/>
        <end position="520"/>
    </location>
</feature>
<evidence type="ECO:0000259" key="3">
    <source>
        <dbReference type="Pfam" id="PF00350"/>
    </source>
</evidence>
<feature type="domain" description="DUF7605" evidence="4">
    <location>
        <begin position="747"/>
        <end position="903"/>
    </location>
</feature>
<reference evidence="5 6" key="1">
    <citation type="journal article" date="2019" name="Sci. Rep.">
        <title>Colletotrichum shisoi sp. nov., an anthracnose pathogen of Perilla frutescens in Japan: molecular phylogenetic, morphological and genomic evidence.</title>
        <authorList>
            <person name="Gan P."/>
            <person name="Tsushima A."/>
            <person name="Hiroyama R."/>
            <person name="Narusaka M."/>
            <person name="Takano Y."/>
            <person name="Narusaka Y."/>
            <person name="Kawaradani M."/>
            <person name="Damm U."/>
            <person name="Shirasu K."/>
        </authorList>
    </citation>
    <scope>NUCLEOTIDE SEQUENCE [LARGE SCALE GENOMIC DNA]</scope>
    <source>
        <strain evidence="5 6">PG-2018a</strain>
    </source>
</reference>
<dbReference type="InterPro" id="IPR045063">
    <property type="entry name" value="Dynamin_N"/>
</dbReference>
<dbReference type="PANTHER" id="PTHR36681:SF3">
    <property type="entry name" value="NUCLEAR GTPASE, GERMINAL CENTER-ASSOCIATED, TANDEM DUPLICATE 3"/>
    <property type="match status" value="1"/>
</dbReference>
<sequence length="979" mass="107714">MPRSKKPGKRVVIKNEPNDDQGPVRHTPAAGVKVSPNKPASNMNINLTAFGELYDVDDTAILERAVESGLQLAREISPVVDHLASLNASSTARKDDVVRWQEAIEHIFSLARPTQTRIGVVGVTGAGKSSLVNSLVGEEKLLPTSCSRACTAWVTEVSYNYVDDPAASYRAEIEFMTAEAWLGEVESLLRDIKDDISPGSSDHLDGNSDAGMAFSRLTAVYPGLTLEALLSSEKSALNDNAETQMVLGRTINLNDVSSKGLLDQMQAYMGKNSKEDVAKGMTPWPLIKAVRVFTKAPALSTGAVIVDLPGLHDSNAARAAVSTNYMKDCSGIWVVAPIIRAVDDKSAKELMGESFRRGMVFDGTWSAISFVASKTDDINVEEAAGELGCATDVDQDFARINTLTTEITALKTELVVLKNQNAKDRDSLDDLRDEVDEWEAAMGDSPGGESIHIHAATANLGKRKRADGDVGGMSPSTETGMAPYERDQVDQHLQDLKARAQDLRKRVKTDLETIKEHEQTLELKRQAKTSLLEGIKKSCITKRNQVSCQRIKQDFADGIREVDEATAPDQNDVFYIPDKPPRDYEKIKAGLPVFCISSRAYQKLNGKMQNVDFDTGAYGNSDDTGIPDLQAHAQKLTESHRNARCREILVRLQTLLSSIACWITGLDIKRAGLDSSSIKIHLKRESVKFLNNLTQSLGACSAKLTKMLQINIYSKTNALAIAAELEATPYADRWFESQEDGGLGLVSHRTFKAVCRKKGVHAPRGRVAVDLHGDLARPIYDGLMGDWEKVFTLKIPFLLQEFLSEFTQHQKSFHQVFVERYERSHHLAKALDSLNNHNDGSREGLSNLVVEIKNTIARHRGDAHRAVVQSIANGMEALYDRCLAIRGTGCKLRIQRAAEEHIETIKGTMFHDAVAKMRTELEDMEQFIGNKLAAEVKLLLEKARSAYSGILLGSQRGKLSSAELKLKDDLHVILQSVNS</sequence>
<protein>
    <submittedName>
        <fullName evidence="5">Nuclear GTPase SLIP-GC</fullName>
    </submittedName>
</protein>
<evidence type="ECO:0000259" key="4">
    <source>
        <dbReference type="Pfam" id="PF24564"/>
    </source>
</evidence>
<feature type="domain" description="Dynamin N-terminal" evidence="3">
    <location>
        <begin position="118"/>
        <end position="351"/>
    </location>
</feature>
<feature type="non-terminal residue" evidence="5">
    <location>
        <position position="979"/>
    </location>
</feature>
<dbReference type="InterPro" id="IPR027417">
    <property type="entry name" value="P-loop_NTPase"/>
</dbReference>
<dbReference type="Pfam" id="PF24564">
    <property type="entry name" value="DUF7605"/>
    <property type="match status" value="1"/>
</dbReference>
<feature type="region of interest" description="Disordered" evidence="2">
    <location>
        <begin position="458"/>
        <end position="485"/>
    </location>
</feature>
<evidence type="ECO:0000256" key="1">
    <source>
        <dbReference type="SAM" id="Coils"/>
    </source>
</evidence>
<dbReference type="Pfam" id="PF00350">
    <property type="entry name" value="Dynamin_N"/>
    <property type="match status" value="1"/>
</dbReference>
<proteinExistence type="predicted"/>
<keyword evidence="1" id="KW-0175">Coiled coil</keyword>
<keyword evidence="6" id="KW-1185">Reference proteome</keyword>
<dbReference type="Proteomes" id="UP000326340">
    <property type="component" value="Unassembled WGS sequence"/>
</dbReference>
<accession>A0A5Q4BTB2</accession>
<evidence type="ECO:0000313" key="6">
    <source>
        <dbReference type="Proteomes" id="UP000326340"/>
    </source>
</evidence>
<dbReference type="InterPro" id="IPR056024">
    <property type="entry name" value="DUF7605"/>
</dbReference>
<feature type="region of interest" description="Disordered" evidence="2">
    <location>
        <begin position="1"/>
        <end position="35"/>
    </location>
</feature>
<feature type="compositionally biased region" description="Basic residues" evidence="2">
    <location>
        <begin position="1"/>
        <end position="12"/>
    </location>
</feature>
<gene>
    <name evidence="5" type="primary">Nuggc-5</name>
    <name evidence="5" type="ORF">CSHISOI_05148</name>
</gene>
<dbReference type="Gene3D" id="3.40.50.300">
    <property type="entry name" value="P-loop containing nucleotide triphosphate hydrolases"/>
    <property type="match status" value="1"/>
</dbReference>
<feature type="coiled-coil region" evidence="1">
    <location>
        <begin position="400"/>
        <end position="441"/>
    </location>
</feature>
<evidence type="ECO:0000256" key="2">
    <source>
        <dbReference type="SAM" id="MobiDB-lite"/>
    </source>
</evidence>
<dbReference type="AlphaFoldDB" id="A0A5Q4BTB2"/>
<dbReference type="SUPFAM" id="SSF52540">
    <property type="entry name" value="P-loop containing nucleoside triphosphate hydrolases"/>
    <property type="match status" value="1"/>
</dbReference>
<name>A0A5Q4BTB2_9PEZI</name>
<dbReference type="OrthoDB" id="3598281at2759"/>
<comment type="caution">
    <text evidence="5">The sequence shown here is derived from an EMBL/GenBank/DDBJ whole genome shotgun (WGS) entry which is preliminary data.</text>
</comment>